<sequence>MPAERAGYTVTMFLVDVSPSMGTMSSVDVPDGPDGEPRSVHMSRLERALQFVKLKIQEMIFNGRKTDQCGVLLFGTDDTNNIVYNKEPETASQHVTEYIPIGTPNAKTLAMIDEIKPSTTIGDPVNALVVGIETQNVYLKTKKTWTRRIVLLTDGENPLEIDDYVWKSAAHMIDKNAVYLTIVGVDFDDDEIDFHEEDKSHVKRTNESFFHTLISSLENAPSPAILGTLALALQELSRPDIKQTKSLLLSTTLRIGNPDDAKETSVEIGVKTSKCTAVVRPKSWKKFGKRVPEDSDGKAEQGKAVWAELHPRADWVIDKSEPREGDGDPADDPDAMDVDEEQKPRADKGKDKAQDIQVVEKENLIRGFRYGATHVPCPDGQFPGLETKKGIEICAFIRQSKWRRDWAMGEVQYVWADPDRPNAQVALSSLVRAMLAPDTEAELTTKGKSRQDPLMAIVRWVHRDGADPRIGVLAPCAFDAVDCLLFVPAPFADDVRRYTFSPLMHLVNRKGEHIKTHPFLPTDKQMAAMDDFVDAMDLEGMGEEDEDGARTSWFEPQLSYNPAIHRIKQALFHAAVVPDLRTHPLPPPHPELTKYFDPPRAVRKRARGTVDACVRAFVIKEVPKRVARSRKDDHVRAKDDEDEPLLIDRFGPAKPRVPQNAEAGPGPSTASARAKAAQNARGVPVSVKVEVTSPKRPPPPPAKNDDDSSVTEPESDDEPAPPPPKRPPPPPAKNDDDSSVTEPESDDEPAPPPPKRAKPAPAPPSPPRSPLPASATAVRRIVGIDSPLKDFRRNVQSGDLVSKAVEDLAWALCEIVRRPFASRRAGEVLEAMGELRDFCAQEDEVGAWNRFLHDLKRACLREDPGNRPFWTTLGKNRRRLGLIGVDEADTLGVSSEYSAEDVQKFYDEK</sequence>
<dbReference type="EMBL" id="MU273487">
    <property type="protein sequence ID" value="KAI0035265.1"/>
    <property type="molecule type" value="Genomic_DNA"/>
</dbReference>
<evidence type="ECO:0000313" key="1">
    <source>
        <dbReference type="EMBL" id="KAI0035265.1"/>
    </source>
</evidence>
<organism evidence="1 2">
    <name type="scientific">Vararia minispora EC-137</name>
    <dbReference type="NCBI Taxonomy" id="1314806"/>
    <lineage>
        <taxon>Eukaryota</taxon>
        <taxon>Fungi</taxon>
        <taxon>Dikarya</taxon>
        <taxon>Basidiomycota</taxon>
        <taxon>Agaricomycotina</taxon>
        <taxon>Agaricomycetes</taxon>
        <taxon>Russulales</taxon>
        <taxon>Lachnocladiaceae</taxon>
        <taxon>Vararia</taxon>
    </lineage>
</organism>
<reference evidence="1" key="1">
    <citation type="submission" date="2021-02" db="EMBL/GenBank/DDBJ databases">
        <authorList>
            <consortium name="DOE Joint Genome Institute"/>
            <person name="Ahrendt S."/>
            <person name="Looney B.P."/>
            <person name="Miyauchi S."/>
            <person name="Morin E."/>
            <person name="Drula E."/>
            <person name="Courty P.E."/>
            <person name="Chicoki N."/>
            <person name="Fauchery L."/>
            <person name="Kohler A."/>
            <person name="Kuo A."/>
            <person name="Labutti K."/>
            <person name="Pangilinan J."/>
            <person name="Lipzen A."/>
            <person name="Riley R."/>
            <person name="Andreopoulos W."/>
            <person name="He G."/>
            <person name="Johnson J."/>
            <person name="Barry K.W."/>
            <person name="Grigoriev I.V."/>
            <person name="Nagy L."/>
            <person name="Hibbett D."/>
            <person name="Henrissat B."/>
            <person name="Matheny P.B."/>
            <person name="Labbe J."/>
            <person name="Martin F."/>
        </authorList>
    </citation>
    <scope>NUCLEOTIDE SEQUENCE</scope>
    <source>
        <strain evidence="1">EC-137</strain>
    </source>
</reference>
<comment type="caution">
    <text evidence="1">The sequence shown here is derived from an EMBL/GenBank/DDBJ whole genome shotgun (WGS) entry which is preliminary data.</text>
</comment>
<reference evidence="1" key="2">
    <citation type="journal article" date="2022" name="New Phytol.">
        <title>Evolutionary transition to the ectomycorrhizal habit in the genomes of a hyperdiverse lineage of mushroom-forming fungi.</title>
        <authorList>
            <person name="Looney B."/>
            <person name="Miyauchi S."/>
            <person name="Morin E."/>
            <person name="Drula E."/>
            <person name="Courty P.E."/>
            <person name="Kohler A."/>
            <person name="Kuo A."/>
            <person name="LaButti K."/>
            <person name="Pangilinan J."/>
            <person name="Lipzen A."/>
            <person name="Riley R."/>
            <person name="Andreopoulos W."/>
            <person name="He G."/>
            <person name="Johnson J."/>
            <person name="Nolan M."/>
            <person name="Tritt A."/>
            <person name="Barry K.W."/>
            <person name="Grigoriev I.V."/>
            <person name="Nagy L.G."/>
            <person name="Hibbett D."/>
            <person name="Henrissat B."/>
            <person name="Matheny P.B."/>
            <person name="Labbe J."/>
            <person name="Martin F.M."/>
        </authorList>
    </citation>
    <scope>NUCLEOTIDE SEQUENCE</scope>
    <source>
        <strain evidence="1">EC-137</strain>
    </source>
</reference>
<evidence type="ECO:0000313" key="2">
    <source>
        <dbReference type="Proteomes" id="UP000814128"/>
    </source>
</evidence>
<accession>A0ACB8QUP2</accession>
<keyword evidence="2" id="KW-1185">Reference proteome</keyword>
<protein>
    <submittedName>
        <fullName evidence="1">SPOC like C-terminal domain-containing protein</fullName>
    </submittedName>
</protein>
<proteinExistence type="predicted"/>
<name>A0ACB8QUP2_9AGAM</name>
<dbReference type="Proteomes" id="UP000814128">
    <property type="component" value="Unassembled WGS sequence"/>
</dbReference>
<gene>
    <name evidence="1" type="ORF">K488DRAFT_83227</name>
</gene>